<dbReference type="GO" id="GO:0045892">
    <property type="term" value="P:negative regulation of DNA-templated transcription"/>
    <property type="evidence" value="ECO:0007669"/>
    <property type="project" value="TreeGrafter"/>
</dbReference>
<dbReference type="AlphaFoldDB" id="A0A2S4LX61"/>
<dbReference type="SMART" id="SM00346">
    <property type="entry name" value="HTH_ICLR"/>
    <property type="match status" value="1"/>
</dbReference>
<organism evidence="6 7">
    <name type="scientific">Bosea psychrotolerans</name>
    <dbReference type="NCBI Taxonomy" id="1871628"/>
    <lineage>
        <taxon>Bacteria</taxon>
        <taxon>Pseudomonadati</taxon>
        <taxon>Pseudomonadota</taxon>
        <taxon>Alphaproteobacteria</taxon>
        <taxon>Hyphomicrobiales</taxon>
        <taxon>Boseaceae</taxon>
        <taxon>Bosea</taxon>
    </lineage>
</organism>
<keyword evidence="7" id="KW-1185">Reference proteome</keyword>
<dbReference type="OrthoDB" id="6811967at2"/>
<evidence type="ECO:0000259" key="4">
    <source>
        <dbReference type="PROSITE" id="PS51077"/>
    </source>
</evidence>
<dbReference type="InterPro" id="IPR014757">
    <property type="entry name" value="Tscrpt_reg_IclR_C"/>
</dbReference>
<dbReference type="RefSeq" id="WP_103720802.1">
    <property type="nucleotide sequence ID" value="NZ_PQFZ01000021.1"/>
</dbReference>
<dbReference type="PANTHER" id="PTHR30136:SF24">
    <property type="entry name" value="HTH-TYPE TRANSCRIPTIONAL REPRESSOR ALLR"/>
    <property type="match status" value="1"/>
</dbReference>
<comment type="caution">
    <text evidence="6">The sequence shown here is derived from an EMBL/GenBank/DDBJ whole genome shotgun (WGS) entry which is preliminary data.</text>
</comment>
<protein>
    <submittedName>
        <fullName evidence="6">IclR family transcriptional regulator</fullName>
    </submittedName>
</protein>
<evidence type="ECO:0000256" key="2">
    <source>
        <dbReference type="ARBA" id="ARBA00023125"/>
    </source>
</evidence>
<keyword evidence="1" id="KW-0805">Transcription regulation</keyword>
<keyword evidence="3" id="KW-0804">Transcription</keyword>
<dbReference type="SUPFAM" id="SSF46785">
    <property type="entry name" value="Winged helix' DNA-binding domain"/>
    <property type="match status" value="1"/>
</dbReference>
<name>A0A2S4LX61_9HYPH</name>
<dbReference type="InterPro" id="IPR050707">
    <property type="entry name" value="HTH_MetabolicPath_Reg"/>
</dbReference>
<dbReference type="InterPro" id="IPR005471">
    <property type="entry name" value="Tscrpt_reg_IclR_N"/>
</dbReference>
<dbReference type="InterPro" id="IPR036388">
    <property type="entry name" value="WH-like_DNA-bd_sf"/>
</dbReference>
<dbReference type="GO" id="GO:0003677">
    <property type="term" value="F:DNA binding"/>
    <property type="evidence" value="ECO:0007669"/>
    <property type="project" value="UniProtKB-KW"/>
</dbReference>
<dbReference type="Pfam" id="PF09339">
    <property type="entry name" value="HTH_IclR"/>
    <property type="match status" value="1"/>
</dbReference>
<evidence type="ECO:0000256" key="1">
    <source>
        <dbReference type="ARBA" id="ARBA00023015"/>
    </source>
</evidence>
<dbReference type="PROSITE" id="PS51077">
    <property type="entry name" value="HTH_ICLR"/>
    <property type="match status" value="1"/>
</dbReference>
<keyword evidence="2" id="KW-0238">DNA-binding</keyword>
<dbReference type="Proteomes" id="UP000236919">
    <property type="component" value="Unassembled WGS sequence"/>
</dbReference>
<dbReference type="Gene3D" id="3.30.450.40">
    <property type="match status" value="1"/>
</dbReference>
<evidence type="ECO:0000259" key="5">
    <source>
        <dbReference type="PROSITE" id="PS51078"/>
    </source>
</evidence>
<evidence type="ECO:0000256" key="3">
    <source>
        <dbReference type="ARBA" id="ARBA00023163"/>
    </source>
</evidence>
<evidence type="ECO:0000313" key="7">
    <source>
        <dbReference type="Proteomes" id="UP000236919"/>
    </source>
</evidence>
<proteinExistence type="predicted"/>
<sequence>MNTEVKSAARILDLLEYLAGCAEPVKLKEIVAALGFPKSSAHALAQTLVSRGYAIQDSTERYVLVHASRHRSATRAHEARLLSAAHPIMEQLRDVSGETVVLAVRTTRGESKRLAKCVSRQAIRFDVDLDGQSDSYCTATGRLLLAHWEAGLANAYLARVPLIARTPKTVTDPDAIRALFLRIRAEGVSVCDEEHVTGSTGLAVPIHGRDGSVVAALNLGVVTMRYHARSHELIAMLKQAGRQISERLGYRQDTRQEADSVA</sequence>
<accession>A0A2S4LX61</accession>
<dbReference type="Pfam" id="PF01614">
    <property type="entry name" value="IclR_C"/>
    <property type="match status" value="1"/>
</dbReference>
<reference evidence="6 7" key="1">
    <citation type="submission" date="2018-01" db="EMBL/GenBank/DDBJ databases">
        <title>Genomic Encyclopedia of Type Strains, Phase III (KMG-III): the genomes of soil and plant-associated and newly described type strains.</title>
        <authorList>
            <person name="Whitman W."/>
        </authorList>
    </citation>
    <scope>NUCLEOTIDE SEQUENCE [LARGE SCALE GENOMIC DNA]</scope>
    <source>
        <strain evidence="6 7">1131</strain>
    </source>
</reference>
<dbReference type="InterPro" id="IPR036390">
    <property type="entry name" value="WH_DNA-bd_sf"/>
</dbReference>
<dbReference type="PROSITE" id="PS51078">
    <property type="entry name" value="ICLR_ED"/>
    <property type="match status" value="1"/>
</dbReference>
<feature type="domain" description="HTH iclR-type" evidence="4">
    <location>
        <begin position="5"/>
        <end position="66"/>
    </location>
</feature>
<dbReference type="EMBL" id="PQFZ01000021">
    <property type="protein sequence ID" value="POR46949.1"/>
    <property type="molecule type" value="Genomic_DNA"/>
</dbReference>
<dbReference type="InterPro" id="IPR029016">
    <property type="entry name" value="GAF-like_dom_sf"/>
</dbReference>
<dbReference type="GO" id="GO:0003700">
    <property type="term" value="F:DNA-binding transcription factor activity"/>
    <property type="evidence" value="ECO:0007669"/>
    <property type="project" value="TreeGrafter"/>
</dbReference>
<feature type="domain" description="IclR-ED" evidence="5">
    <location>
        <begin position="67"/>
        <end position="250"/>
    </location>
</feature>
<dbReference type="PANTHER" id="PTHR30136">
    <property type="entry name" value="HELIX-TURN-HELIX TRANSCRIPTIONAL REGULATOR, ICLR FAMILY"/>
    <property type="match status" value="1"/>
</dbReference>
<dbReference type="SUPFAM" id="SSF55781">
    <property type="entry name" value="GAF domain-like"/>
    <property type="match status" value="1"/>
</dbReference>
<dbReference type="Gene3D" id="1.10.10.10">
    <property type="entry name" value="Winged helix-like DNA-binding domain superfamily/Winged helix DNA-binding domain"/>
    <property type="match status" value="1"/>
</dbReference>
<gene>
    <name evidence="6" type="ORF">CYD53_12133</name>
</gene>
<evidence type="ECO:0000313" key="6">
    <source>
        <dbReference type="EMBL" id="POR46949.1"/>
    </source>
</evidence>